<dbReference type="AlphaFoldDB" id="A0A1H3VFV8"/>
<evidence type="ECO:0000256" key="1">
    <source>
        <dbReference type="SAM" id="MobiDB-lite"/>
    </source>
</evidence>
<sequence>MHVITEINGRGALPVRAIPLLTDWRGLTPDGLAQILAGDSDYWPSFDDLKAYRLHSDGSIEAIPPRWWRSWVVDILQAISHTIKANQTSHETGRQQWRCASLAQLPACVFVWRDEFETAHAMEYGPEGARARGNPEGFDPSVHILNFNPHPDPAIATQGMVLEGFNRAADGRPFDFPLTPVDANRWQRLGELTIEEAAFVVAGFEPPPLKVIRYQPIQYQERPGKTWARPDEYADFVRAATSAIERGIVSARSKIQDMYTVQLVKLFDVLEWAEATGFTVRLKLDRPRPVREIPEQSVETNTAAEPAQPQAAAPAPVVAASASNAPVVPFKKSALVAAHVHEWPTIERDISDAKANGLATAAKAGTRGWREADALTWARAKGKLISAAKTPDSLTQAMHNLGKLPRQKHTMQG</sequence>
<feature type="compositionally biased region" description="Low complexity" evidence="1">
    <location>
        <begin position="303"/>
        <end position="312"/>
    </location>
</feature>
<organism evidence="2 3">
    <name type="scientific">Acidovorax soli</name>
    <dbReference type="NCBI Taxonomy" id="592050"/>
    <lineage>
        <taxon>Bacteria</taxon>
        <taxon>Pseudomonadati</taxon>
        <taxon>Pseudomonadota</taxon>
        <taxon>Betaproteobacteria</taxon>
        <taxon>Burkholderiales</taxon>
        <taxon>Comamonadaceae</taxon>
        <taxon>Acidovorax</taxon>
    </lineage>
</organism>
<feature type="region of interest" description="Disordered" evidence="1">
    <location>
        <begin position="293"/>
        <end position="312"/>
    </location>
</feature>
<dbReference type="RefSeq" id="WP_139285311.1">
    <property type="nucleotide sequence ID" value="NZ_FNQJ01000001.1"/>
</dbReference>
<reference evidence="3" key="1">
    <citation type="submission" date="2016-10" db="EMBL/GenBank/DDBJ databases">
        <authorList>
            <person name="Varghese N."/>
            <person name="Submissions S."/>
        </authorList>
    </citation>
    <scope>NUCLEOTIDE SEQUENCE [LARGE SCALE GENOMIC DNA]</scope>
    <source>
        <strain evidence="3">DSM 25157</strain>
    </source>
</reference>
<proteinExistence type="predicted"/>
<dbReference type="GeneID" id="40449575"/>
<dbReference type="STRING" id="592050.SAMN05421875_101117"/>
<protein>
    <submittedName>
        <fullName evidence="2">Uncharacterized protein</fullName>
    </submittedName>
</protein>
<evidence type="ECO:0000313" key="2">
    <source>
        <dbReference type="EMBL" id="SDZ73697.1"/>
    </source>
</evidence>
<keyword evidence="3" id="KW-1185">Reference proteome</keyword>
<evidence type="ECO:0000313" key="3">
    <source>
        <dbReference type="Proteomes" id="UP000199002"/>
    </source>
</evidence>
<name>A0A1H3VFV8_9BURK</name>
<dbReference type="EMBL" id="FNQJ01000001">
    <property type="protein sequence ID" value="SDZ73697.1"/>
    <property type="molecule type" value="Genomic_DNA"/>
</dbReference>
<gene>
    <name evidence="2" type="ORF">SAMN05421875_101117</name>
</gene>
<dbReference type="Proteomes" id="UP000199002">
    <property type="component" value="Unassembled WGS sequence"/>
</dbReference>
<accession>A0A1H3VFV8</accession>